<evidence type="ECO:0000313" key="2">
    <source>
        <dbReference type="Proteomes" id="UP001177260"/>
    </source>
</evidence>
<keyword evidence="2" id="KW-1185">Reference proteome</keyword>
<organism evidence="1 2">
    <name type="scientific">Aspergillus melleus</name>
    <dbReference type="NCBI Taxonomy" id="138277"/>
    <lineage>
        <taxon>Eukaryota</taxon>
        <taxon>Fungi</taxon>
        <taxon>Dikarya</taxon>
        <taxon>Ascomycota</taxon>
        <taxon>Pezizomycotina</taxon>
        <taxon>Eurotiomycetes</taxon>
        <taxon>Eurotiomycetidae</taxon>
        <taxon>Eurotiales</taxon>
        <taxon>Aspergillaceae</taxon>
        <taxon>Aspergillus</taxon>
        <taxon>Aspergillus subgen. Circumdati</taxon>
    </lineage>
</organism>
<accession>A0ACC3AX56</accession>
<sequence>MEGQLSGKYILNGKTIKPGTGRAGNVAKEVHDDFMGWKYSKNDKVVIPTAKDKEFREWTISGPQSDIMKGMLSWLYQFTAPLLLAAVNELISIAKKGDKSPLMNSGQYKSKNALVWVNEGFFQANPERNSPKDVSADAMGPKSLLAIMPRSNFVALYEYAKDGFKGDLYRLVTILTCYQNGEGSEVLFNDRSCDGDTKNPKPRKDVDEMTYMKLKGVNPKPRKREDREVKLKEWMDGLPKGKDLLSYADEVIDGQIGGLKSACEELLNSKRLVPLFEFQGIGGVSSNRFPKVVDDIEDSLVTLHKKYSN</sequence>
<dbReference type="EMBL" id="JAOPJF010000051">
    <property type="protein sequence ID" value="KAK1142409.1"/>
    <property type="molecule type" value="Genomic_DNA"/>
</dbReference>
<dbReference type="Proteomes" id="UP001177260">
    <property type="component" value="Unassembled WGS sequence"/>
</dbReference>
<protein>
    <submittedName>
        <fullName evidence="1">Uncharacterized protein</fullName>
    </submittedName>
</protein>
<reference evidence="1 2" key="1">
    <citation type="journal article" date="2023" name="ACS Omega">
        <title>Identification of the Neoaspergillic Acid Biosynthesis Gene Cluster by Establishing an In Vitro CRISPR-Ribonucleoprotein Genetic System in Aspergillus melleus.</title>
        <authorList>
            <person name="Yuan B."/>
            <person name="Grau M.F."/>
            <person name="Murata R.M."/>
            <person name="Torok T."/>
            <person name="Venkateswaran K."/>
            <person name="Stajich J.E."/>
            <person name="Wang C.C.C."/>
        </authorList>
    </citation>
    <scope>NUCLEOTIDE SEQUENCE [LARGE SCALE GENOMIC DNA]</scope>
    <source>
        <strain evidence="1 2">IMV 1140</strain>
    </source>
</reference>
<comment type="caution">
    <text evidence="1">The sequence shown here is derived from an EMBL/GenBank/DDBJ whole genome shotgun (WGS) entry which is preliminary data.</text>
</comment>
<gene>
    <name evidence="1" type="ORF">N8T08_007961</name>
</gene>
<name>A0ACC3AX56_9EURO</name>
<proteinExistence type="predicted"/>
<evidence type="ECO:0000313" key="1">
    <source>
        <dbReference type="EMBL" id="KAK1142409.1"/>
    </source>
</evidence>